<accession>A0ABM8Z3M7</accession>
<feature type="transmembrane region" description="Helical" evidence="1">
    <location>
        <begin position="39"/>
        <end position="63"/>
    </location>
</feature>
<evidence type="ECO:0008006" key="4">
    <source>
        <dbReference type="Google" id="ProtNLM"/>
    </source>
</evidence>
<dbReference type="EMBL" id="CAKKNS010000001">
    <property type="protein sequence ID" value="CAH0415877.1"/>
    <property type="molecule type" value="Genomic_DNA"/>
</dbReference>
<protein>
    <recommendedName>
        <fullName evidence="4">Cadmium resistance transporter</fullName>
    </recommendedName>
</protein>
<keyword evidence="1" id="KW-0472">Membrane</keyword>
<feature type="transmembrane region" description="Helical" evidence="1">
    <location>
        <begin position="69"/>
        <end position="86"/>
    </location>
</feature>
<gene>
    <name evidence="2" type="ORF">WFA24289_00175</name>
</gene>
<dbReference type="Pfam" id="PF03596">
    <property type="entry name" value="Cad"/>
    <property type="match status" value="1"/>
</dbReference>
<evidence type="ECO:0000256" key="1">
    <source>
        <dbReference type="SAM" id="Phobius"/>
    </source>
</evidence>
<organism evidence="2 3">
    <name type="scientific">Periweissella fabaria</name>
    <dbReference type="NCBI Taxonomy" id="546157"/>
    <lineage>
        <taxon>Bacteria</taxon>
        <taxon>Bacillati</taxon>
        <taxon>Bacillota</taxon>
        <taxon>Bacilli</taxon>
        <taxon>Lactobacillales</taxon>
        <taxon>Lactobacillaceae</taxon>
        <taxon>Periweissella</taxon>
    </lineage>
</organism>
<proteinExistence type="predicted"/>
<dbReference type="RefSeq" id="WP_230095955.1">
    <property type="nucleotide sequence ID" value="NZ_CAKKNS010000001.1"/>
</dbReference>
<dbReference type="InterPro" id="IPR004676">
    <property type="entry name" value="Cd-R_transporter"/>
</dbReference>
<sequence>MVQLIGLTIGIFITTNLDDLVMLLLLNEEVINRRLKLRELMYGQILGILIIGLISWLISLGVSHFVPGLTRWLGIFPLLIGLRMLINNIRSTTNEQTLRGQTSGWRNILAITALTLAGSADNLAVYIPVFQRETSQAVAAIVLMFIPLTVGWILLSVLIARIPPIKWALARYTDKLVPVIFMLLGGWILLDM</sequence>
<keyword evidence="1" id="KW-0812">Transmembrane</keyword>
<keyword evidence="1" id="KW-1133">Transmembrane helix</keyword>
<keyword evidence="3" id="KW-1185">Reference proteome</keyword>
<feature type="transmembrane region" description="Helical" evidence="1">
    <location>
        <begin position="107"/>
        <end position="131"/>
    </location>
</feature>
<dbReference type="Proteomes" id="UP000789707">
    <property type="component" value="Unassembled WGS sequence"/>
</dbReference>
<feature type="transmembrane region" description="Helical" evidence="1">
    <location>
        <begin position="137"/>
        <end position="160"/>
    </location>
</feature>
<evidence type="ECO:0000313" key="2">
    <source>
        <dbReference type="EMBL" id="CAH0415877.1"/>
    </source>
</evidence>
<comment type="caution">
    <text evidence="2">The sequence shown here is derived from an EMBL/GenBank/DDBJ whole genome shotgun (WGS) entry which is preliminary data.</text>
</comment>
<name>A0ABM8Z3M7_9LACO</name>
<feature type="transmembrane region" description="Helical" evidence="1">
    <location>
        <begin position="6"/>
        <end position="27"/>
    </location>
</feature>
<reference evidence="2 3" key="1">
    <citation type="submission" date="2021-11" db="EMBL/GenBank/DDBJ databases">
        <authorList>
            <person name="Depoorter E."/>
        </authorList>
    </citation>
    <scope>NUCLEOTIDE SEQUENCE [LARGE SCALE GENOMIC DNA]</scope>
    <source>
        <strain evidence="2 3">LMG 24289</strain>
    </source>
</reference>
<evidence type="ECO:0000313" key="3">
    <source>
        <dbReference type="Proteomes" id="UP000789707"/>
    </source>
</evidence>
<feature type="transmembrane region" description="Helical" evidence="1">
    <location>
        <begin position="172"/>
        <end position="190"/>
    </location>
</feature>